<protein>
    <submittedName>
        <fullName evidence="1">Uncharacterized protein</fullName>
    </submittedName>
</protein>
<dbReference type="EMBL" id="BAEP01000040">
    <property type="protein sequence ID" value="GAC24255.1"/>
    <property type="molecule type" value="Genomic_DNA"/>
</dbReference>
<organism evidence="1 2">
    <name type="scientific">Paraglaciecola mesophila KMM 241</name>
    <dbReference type="NCBI Taxonomy" id="1128912"/>
    <lineage>
        <taxon>Bacteria</taxon>
        <taxon>Pseudomonadati</taxon>
        <taxon>Pseudomonadota</taxon>
        <taxon>Gammaproteobacteria</taxon>
        <taxon>Alteromonadales</taxon>
        <taxon>Alteromonadaceae</taxon>
        <taxon>Paraglaciecola</taxon>
    </lineage>
</organism>
<accession>K6ZLL6</accession>
<dbReference type="AlphaFoldDB" id="K6ZLL6"/>
<sequence>MNNYYVGKKNYADGNNLPIFAMVAANVSDTDVSHMTLAAEEYANFIAERVKHIFQNNIHNDCISSALVCQISKLVTPEHSLSANNIHSYKMRGVDLTSIISSKLSVSVCKSVKCKVDSNNGILSLISTSESADYVERQINFFVDNQISFKNRQELVLSFCSNNSVPIKAIPTLSVINHLVKYGLKLTIPLSIKYPAKLPEVWKCINQKQPKTMSELSSCMISLSKSSLITSTFPSLVSKSIHFYPELPENKAVPPLFYIRTGKGINDSKLGFQVSMTTSRPFINGSSEVVVFRLKNERGNSAFLFEEKVKSALIQQGIAPIEKKSDHYNLSFNDLVIQVIKVVCLNAELLNFVTSFHFTESLAIYPLTRHSKLQAPDKQKHQKLENPVNEIANNQTIEKSTFDWLLRVLTHHAASFGYNIRINKI</sequence>
<gene>
    <name evidence="1" type="ORF">GMES_1959</name>
</gene>
<dbReference type="Proteomes" id="UP000006263">
    <property type="component" value="Unassembled WGS sequence"/>
</dbReference>
<proteinExistence type="predicted"/>
<evidence type="ECO:0000313" key="1">
    <source>
        <dbReference type="EMBL" id="GAC24255.1"/>
    </source>
</evidence>
<comment type="caution">
    <text evidence="1">The sequence shown here is derived from an EMBL/GenBank/DDBJ whole genome shotgun (WGS) entry which is preliminary data.</text>
</comment>
<evidence type="ECO:0000313" key="2">
    <source>
        <dbReference type="Proteomes" id="UP000006263"/>
    </source>
</evidence>
<name>K6ZLL6_9ALTE</name>
<reference evidence="1 2" key="1">
    <citation type="journal article" date="2017" name="Antonie Van Leeuwenhoek">
        <title>Rhizobium rhizosphaerae sp. nov., a novel species isolated from rice rhizosphere.</title>
        <authorList>
            <person name="Zhao J.J."/>
            <person name="Zhang J."/>
            <person name="Zhang R.J."/>
            <person name="Zhang C.W."/>
            <person name="Yin H.Q."/>
            <person name="Zhang X.X."/>
        </authorList>
    </citation>
    <scope>NUCLEOTIDE SEQUENCE [LARGE SCALE GENOMIC DNA]</scope>
    <source>
        <strain evidence="1 2">KMM 241</strain>
    </source>
</reference>